<accession>A0A183JPT7</accession>
<protein>
    <submittedName>
        <fullName evidence="3 5">Uncharacterized protein</fullName>
    </submittedName>
</protein>
<dbReference type="EMBL" id="UZAK01006640">
    <property type="protein sequence ID" value="VDO90651.1"/>
    <property type="molecule type" value="Genomic_DNA"/>
</dbReference>
<dbReference type="AlphaFoldDB" id="A0A183JPT7"/>
<feature type="transmembrane region" description="Helical" evidence="2">
    <location>
        <begin position="12"/>
        <end position="33"/>
    </location>
</feature>
<evidence type="ECO:0000313" key="3">
    <source>
        <dbReference type="EMBL" id="VDO90651.1"/>
    </source>
</evidence>
<evidence type="ECO:0000256" key="2">
    <source>
        <dbReference type="SAM" id="Phobius"/>
    </source>
</evidence>
<keyword evidence="2" id="KW-0812">Transmembrane</keyword>
<organism evidence="5">
    <name type="scientific">Schistosoma curassoni</name>
    <dbReference type="NCBI Taxonomy" id="6186"/>
    <lineage>
        <taxon>Eukaryota</taxon>
        <taxon>Metazoa</taxon>
        <taxon>Spiralia</taxon>
        <taxon>Lophotrochozoa</taxon>
        <taxon>Platyhelminthes</taxon>
        <taxon>Trematoda</taxon>
        <taxon>Digenea</taxon>
        <taxon>Strigeidida</taxon>
        <taxon>Schistosomatoidea</taxon>
        <taxon>Schistosomatidae</taxon>
        <taxon>Schistosoma</taxon>
    </lineage>
</organism>
<evidence type="ECO:0000313" key="4">
    <source>
        <dbReference type="Proteomes" id="UP000279833"/>
    </source>
</evidence>
<name>A0A183JPT7_9TREM</name>
<proteinExistence type="predicted"/>
<dbReference type="Proteomes" id="UP000279833">
    <property type="component" value="Unassembled WGS sequence"/>
</dbReference>
<feature type="compositionally biased region" description="Basic and acidic residues" evidence="1">
    <location>
        <begin position="122"/>
        <end position="140"/>
    </location>
</feature>
<feature type="region of interest" description="Disordered" evidence="1">
    <location>
        <begin position="113"/>
        <end position="140"/>
    </location>
</feature>
<evidence type="ECO:0000256" key="1">
    <source>
        <dbReference type="SAM" id="MobiDB-lite"/>
    </source>
</evidence>
<reference evidence="3 4" key="2">
    <citation type="submission" date="2018-11" db="EMBL/GenBank/DDBJ databases">
        <authorList>
            <consortium name="Pathogen Informatics"/>
        </authorList>
    </citation>
    <scope>NUCLEOTIDE SEQUENCE [LARGE SCALE GENOMIC DNA]</scope>
    <source>
        <strain evidence="3">Dakar</strain>
        <strain evidence="4">Dakar, Senegal</strain>
    </source>
</reference>
<dbReference type="STRING" id="6186.A0A183JPT7"/>
<sequence length="140" mass="16311">MPYPTLNWPSWSYGFAILSGFSSLLSAVSFGLFNKELRRDIQTLVLEFPMSTKIKTRRRWKLIKRHWPEEALPVKTTDEAKSTFLSGQKYHSRSDLEAPIGSMERFSEEYSFSESSGNNLVRDNRKIKNYHDGNRQDSEI</sequence>
<keyword evidence="4" id="KW-1185">Reference proteome</keyword>
<dbReference type="WBParaSite" id="SCUD_0000472401-mRNA-1">
    <property type="protein sequence ID" value="SCUD_0000472401-mRNA-1"/>
    <property type="gene ID" value="SCUD_0000472401"/>
</dbReference>
<keyword evidence="2" id="KW-0472">Membrane</keyword>
<evidence type="ECO:0000313" key="5">
    <source>
        <dbReference type="WBParaSite" id="SCUD_0000472401-mRNA-1"/>
    </source>
</evidence>
<reference evidence="5" key="1">
    <citation type="submission" date="2016-06" db="UniProtKB">
        <authorList>
            <consortium name="WormBaseParasite"/>
        </authorList>
    </citation>
    <scope>IDENTIFICATION</scope>
</reference>
<gene>
    <name evidence="3" type="ORF">SCUD_LOCUS4723</name>
</gene>
<keyword evidence="2" id="KW-1133">Transmembrane helix</keyword>